<comment type="caution">
    <text evidence="1">The sequence shown here is derived from an EMBL/GenBank/DDBJ whole genome shotgun (WGS) entry which is preliminary data.</text>
</comment>
<protein>
    <submittedName>
        <fullName evidence="1">Uncharacterized protein</fullName>
    </submittedName>
</protein>
<name>A0A5L8V5C8_CAMUP</name>
<reference evidence="1 2" key="1">
    <citation type="submission" date="2018-06" db="EMBL/GenBank/DDBJ databases">
        <authorList>
            <consortium name="PulseNet: The National Subtyping Network for Foodborne Disease Surveillance"/>
            <person name="Tarr C.L."/>
            <person name="Trees E."/>
            <person name="Katz L.S."/>
            <person name="Carleton-Romer H.A."/>
            <person name="Stroika S."/>
            <person name="Kucerova Z."/>
            <person name="Roache K.F."/>
            <person name="Sabol A.L."/>
            <person name="Besser J."/>
            <person name="Gerner-Smidt P."/>
        </authorList>
    </citation>
    <scope>NUCLEOTIDE SEQUENCE [LARGE SCALE GENOMIC DNA]</scope>
    <source>
        <strain evidence="1 2">PNUSAC003104</strain>
    </source>
</reference>
<organism evidence="1 2">
    <name type="scientific">Campylobacter upsaliensis</name>
    <dbReference type="NCBI Taxonomy" id="28080"/>
    <lineage>
        <taxon>Bacteria</taxon>
        <taxon>Pseudomonadati</taxon>
        <taxon>Campylobacterota</taxon>
        <taxon>Epsilonproteobacteria</taxon>
        <taxon>Campylobacterales</taxon>
        <taxon>Campylobacteraceae</taxon>
        <taxon>Campylobacter</taxon>
    </lineage>
</organism>
<evidence type="ECO:0000313" key="2">
    <source>
        <dbReference type="Proteomes" id="UP000535305"/>
    </source>
</evidence>
<dbReference type="AlphaFoldDB" id="A0A5L8V5C8"/>
<keyword evidence="2" id="KW-1185">Reference proteome</keyword>
<proteinExistence type="predicted"/>
<dbReference type="EMBL" id="AABVLA010000051">
    <property type="protein sequence ID" value="EAJ1622751.1"/>
    <property type="molecule type" value="Genomic_DNA"/>
</dbReference>
<accession>A0A5L8V5C8</accession>
<evidence type="ECO:0000313" key="1">
    <source>
        <dbReference type="EMBL" id="EAJ1622751.1"/>
    </source>
</evidence>
<gene>
    <name evidence="1" type="ORF">CT510_08915</name>
</gene>
<sequence>MSYSLVSIISLFIVIITLILAFLYGVFKDRVYEWYEKKFYPEQHKKFKQLELEKTTREN</sequence>
<dbReference type="Proteomes" id="UP000535305">
    <property type="component" value="Unassembled WGS sequence"/>
</dbReference>